<keyword evidence="6" id="KW-1185">Reference proteome</keyword>
<comment type="caution">
    <text evidence="5">The sequence shown here is derived from an EMBL/GenBank/DDBJ whole genome shotgun (WGS) entry which is preliminary data.</text>
</comment>
<dbReference type="InterPro" id="IPR044505">
    <property type="entry name" value="GlgX_Isoamylase_N_E_set"/>
</dbReference>
<dbReference type="InterPro" id="IPR013780">
    <property type="entry name" value="Glyco_hydro_b"/>
</dbReference>
<dbReference type="InterPro" id="IPR013783">
    <property type="entry name" value="Ig-like_fold"/>
</dbReference>
<gene>
    <name evidence="5" type="primary">glgX</name>
    <name evidence="5" type="ORF">EZ313_21805</name>
</gene>
<dbReference type="OrthoDB" id="9800174at2"/>
<evidence type="ECO:0000313" key="5">
    <source>
        <dbReference type="EMBL" id="TFY99208.1"/>
    </source>
</evidence>
<dbReference type="CDD" id="cd11326">
    <property type="entry name" value="AmyAc_Glg_debranch"/>
    <property type="match status" value="1"/>
</dbReference>
<dbReference type="InterPro" id="IPR011837">
    <property type="entry name" value="Glycogen_debranch_GlgX"/>
</dbReference>
<accession>A0A4Z0BMN7</accession>
<protein>
    <submittedName>
        <fullName evidence="5">Glycogen debranching enzyme GlgX</fullName>
    </submittedName>
</protein>
<comment type="similarity">
    <text evidence="1">Belongs to the glycosyl hydrolase 13 family.</text>
</comment>
<evidence type="ECO:0000256" key="2">
    <source>
        <dbReference type="ARBA" id="ARBA00022801"/>
    </source>
</evidence>
<dbReference type="GO" id="GO:0004135">
    <property type="term" value="F:amylo-alpha-1,6-glucosidase activity"/>
    <property type="evidence" value="ECO:0007669"/>
    <property type="project" value="InterPro"/>
</dbReference>
<dbReference type="InterPro" id="IPR017853">
    <property type="entry name" value="GH"/>
</dbReference>
<dbReference type="Pfam" id="PF02922">
    <property type="entry name" value="CBM_48"/>
    <property type="match status" value="1"/>
</dbReference>
<dbReference type="SMART" id="SM00642">
    <property type="entry name" value="Aamy"/>
    <property type="match status" value="1"/>
</dbReference>
<keyword evidence="3" id="KW-0326">Glycosidase</keyword>
<dbReference type="SUPFAM" id="SSF51011">
    <property type="entry name" value="Glycosyl hydrolase domain"/>
    <property type="match status" value="1"/>
</dbReference>
<dbReference type="SUPFAM" id="SSF51445">
    <property type="entry name" value="(Trans)glycosidases"/>
    <property type="match status" value="1"/>
</dbReference>
<dbReference type="InterPro" id="IPR004193">
    <property type="entry name" value="Glyco_hydro_13_N"/>
</dbReference>
<dbReference type="CDD" id="cd02856">
    <property type="entry name" value="E_set_GDE_Isoamylase_N"/>
    <property type="match status" value="1"/>
</dbReference>
<dbReference type="Gene3D" id="2.60.40.1180">
    <property type="entry name" value="Golgi alpha-mannosidase II"/>
    <property type="match status" value="1"/>
</dbReference>
<dbReference type="InterPro" id="IPR014756">
    <property type="entry name" value="Ig_E-set"/>
</dbReference>
<dbReference type="GO" id="GO:0005980">
    <property type="term" value="P:glycogen catabolic process"/>
    <property type="evidence" value="ECO:0007669"/>
    <property type="project" value="InterPro"/>
</dbReference>
<keyword evidence="2" id="KW-0378">Hydrolase</keyword>
<dbReference type="Pfam" id="PF00128">
    <property type="entry name" value="Alpha-amylase"/>
    <property type="match status" value="1"/>
</dbReference>
<reference evidence="5 6" key="1">
    <citation type="submission" date="2019-03" db="EMBL/GenBank/DDBJ databases">
        <title>Ramlibacter henchirensis DSM 14656, whole genome shotgun sequence.</title>
        <authorList>
            <person name="Zhang X."/>
            <person name="Feng G."/>
            <person name="Zhu H."/>
        </authorList>
    </citation>
    <scope>NUCLEOTIDE SEQUENCE [LARGE SCALE GENOMIC DNA]</scope>
    <source>
        <strain evidence="5 6">DSM 14656</strain>
    </source>
</reference>
<dbReference type="Gene3D" id="3.20.20.80">
    <property type="entry name" value="Glycosidases"/>
    <property type="match status" value="1"/>
</dbReference>
<proteinExistence type="inferred from homology"/>
<dbReference type="Proteomes" id="UP000298180">
    <property type="component" value="Unassembled WGS sequence"/>
</dbReference>
<dbReference type="PANTHER" id="PTHR43002">
    <property type="entry name" value="GLYCOGEN DEBRANCHING ENZYME"/>
    <property type="match status" value="1"/>
</dbReference>
<name>A0A4Z0BMN7_9BURK</name>
<organism evidence="5 6">
    <name type="scientific">Ramlibacter henchirensis</name>
    <dbReference type="NCBI Taxonomy" id="204072"/>
    <lineage>
        <taxon>Bacteria</taxon>
        <taxon>Pseudomonadati</taxon>
        <taxon>Pseudomonadota</taxon>
        <taxon>Betaproteobacteria</taxon>
        <taxon>Burkholderiales</taxon>
        <taxon>Comamonadaceae</taxon>
        <taxon>Ramlibacter</taxon>
    </lineage>
</organism>
<evidence type="ECO:0000259" key="4">
    <source>
        <dbReference type="SMART" id="SM00642"/>
    </source>
</evidence>
<sequence length="721" mass="80347">MTAAAVAAAHTHPIPAEAQLPDHCEPGSPFPLGATLTEHGVNFAVYSSVAEKVELCLFDRTGTREVRRLALPCRSDDIWHGFVPSLPAGTRYGLRVHGPYEPAEGMRCNPHKLLLDPYAKALDRPLRGGAWQYAYTLGGPARDLALDTVDNAAGAAKCVVMDSAFDWGDDRRPAVPMEDTVFYEVHVRGFTKLLEEVPHGLRGTFAGLASESAIAHLKRVGVTSVELLPVHAFNDERRLIDLGLANYWGYNTVAFFAPEPRYCAGNDPNDFKRMVKALHAAGLEVILDVVYNHSCEGNHLGPTLFLKGIDNPSYYRLSEDRRYYQDVTGTGNTLDISHPATLRLVMDSLRYWVEEMHVDGFRFDLAPAVARNGNYDFDHRSPFLAAVSQDPVLRQVKLIAEPWDIGDNGYQVGGFPPGWSEWNGRYRDSVRDFWRGEDGAVQEFAARLAGSADIYSPSRRRPSASINLITVHDGFTLNDLVSYNEKHNEANFEDNRDGEGHNRSWNCGVEGETADEDVLVLRERQKRNFIATLFCSRGVPLLLGGDEMSRTQGGNNNAYCQDNPVSWFDWSQERRSDALIEFTAQLIALRRELPVLRDNGWPTGEPDEEGRAELAWFSVWGLPMTEEEWTNPSVRCIAALFDGKFTPVNGHPSASVLLLFNASDEEVIFTLPEVPGIEEWRVRVDTGQGHFTHDEAERVQPQAKIELESHAMAVLVEGRSG</sequence>
<dbReference type="RefSeq" id="WP_135265434.1">
    <property type="nucleotide sequence ID" value="NZ_SMLM01000004.1"/>
</dbReference>
<evidence type="ECO:0000313" key="6">
    <source>
        <dbReference type="Proteomes" id="UP000298180"/>
    </source>
</evidence>
<dbReference type="NCBIfam" id="TIGR02100">
    <property type="entry name" value="glgX_debranch"/>
    <property type="match status" value="1"/>
</dbReference>
<dbReference type="AlphaFoldDB" id="A0A4Z0BMN7"/>
<evidence type="ECO:0000256" key="1">
    <source>
        <dbReference type="ARBA" id="ARBA00008061"/>
    </source>
</evidence>
<dbReference type="EMBL" id="SMLM01000004">
    <property type="protein sequence ID" value="TFY99208.1"/>
    <property type="molecule type" value="Genomic_DNA"/>
</dbReference>
<dbReference type="InterPro" id="IPR006047">
    <property type="entry name" value="GH13_cat_dom"/>
</dbReference>
<evidence type="ECO:0000256" key="3">
    <source>
        <dbReference type="ARBA" id="ARBA00023295"/>
    </source>
</evidence>
<dbReference type="SUPFAM" id="SSF81296">
    <property type="entry name" value="E set domains"/>
    <property type="match status" value="1"/>
</dbReference>
<dbReference type="Gene3D" id="2.60.40.10">
    <property type="entry name" value="Immunoglobulins"/>
    <property type="match status" value="1"/>
</dbReference>
<feature type="domain" description="Glycosyl hydrolase family 13 catalytic" evidence="4">
    <location>
        <begin position="184"/>
        <end position="590"/>
    </location>
</feature>